<keyword evidence="2" id="KW-0378">Hydrolase</keyword>
<dbReference type="NCBIfam" id="TIGR01876">
    <property type="entry name" value="cas_Cas5d"/>
    <property type="match status" value="1"/>
</dbReference>
<evidence type="ECO:0000256" key="1">
    <source>
        <dbReference type="ARBA" id="ARBA00023118"/>
    </source>
</evidence>
<protein>
    <recommendedName>
        <fullName evidence="2">pre-crRNA processing endonuclease</fullName>
        <ecNumber evidence="2">3.1.-.-</ecNumber>
    </recommendedName>
</protein>
<name>A0ABY2WXF3_9RHOB</name>
<reference evidence="3 4" key="1">
    <citation type="submission" date="2019-05" db="EMBL/GenBank/DDBJ databases">
        <title>Ruegeria sp. nov., isolated from tidal flat.</title>
        <authorList>
            <person name="Kim W."/>
        </authorList>
    </citation>
    <scope>NUCLEOTIDE SEQUENCE [LARGE SCALE GENOMIC DNA]</scope>
    <source>
        <strain evidence="3 4">CAU 1488</strain>
    </source>
</reference>
<keyword evidence="2" id="KW-0540">Nuclease</keyword>
<keyword evidence="2" id="KW-0255">Endonuclease</keyword>
<gene>
    <name evidence="3" type="primary">cas5c</name>
    <name evidence="3" type="ORF">FGK63_08715</name>
</gene>
<dbReference type="Proteomes" id="UP001193035">
    <property type="component" value="Unassembled WGS sequence"/>
</dbReference>
<dbReference type="InterPro" id="IPR021124">
    <property type="entry name" value="CRISPR-assoc_prot_Cas5"/>
</dbReference>
<dbReference type="PIRSF" id="PIRSF029950">
    <property type="entry name" value="Cas_CT1134"/>
    <property type="match status" value="1"/>
</dbReference>
<dbReference type="RefSeq" id="WP_138841257.1">
    <property type="nucleotide sequence ID" value="NZ_VCPD01000003.1"/>
</dbReference>
<proteinExistence type="inferred from homology"/>
<comment type="caution">
    <text evidence="3">The sequence shown here is derived from an EMBL/GenBank/DDBJ whole genome shotgun (WGS) entry which is preliminary data.</text>
</comment>
<evidence type="ECO:0000313" key="3">
    <source>
        <dbReference type="EMBL" id="TMV07543.1"/>
    </source>
</evidence>
<dbReference type="InterPro" id="IPR010155">
    <property type="entry name" value="CRISPR-assoc_prot_Cas5d"/>
</dbReference>
<evidence type="ECO:0000256" key="2">
    <source>
        <dbReference type="PIRNR" id="PIRNR029950"/>
    </source>
</evidence>
<keyword evidence="4" id="KW-1185">Reference proteome</keyword>
<comment type="similarity">
    <text evidence="2">Belongs to the CRISPR-associated protein Cas5 family. Subtype I-C/Dvulg subfamily.</text>
</comment>
<keyword evidence="2" id="KW-0694">RNA-binding</keyword>
<comment type="function">
    <text evidence="2">CRISPR (clustered regularly interspaced short palindromic repeat) is an adaptive immune system that provides protection against mobile genetic elements (viruses, transposable elements and conjugative plasmids). CRISPR clusters contain spacers, sequences complementary to antecedent mobile elements, and target invading nucleic acids. CRISPR clusters are transcribed and processed into CRISPR RNA (crRNA).</text>
</comment>
<dbReference type="Gene3D" id="3.30.70.2660">
    <property type="match status" value="1"/>
</dbReference>
<dbReference type="EC" id="3.1.-.-" evidence="2"/>
<dbReference type="NCBIfam" id="TIGR02593">
    <property type="entry name" value="CRISPR_cas5"/>
    <property type="match status" value="1"/>
</dbReference>
<dbReference type="InterPro" id="IPR013422">
    <property type="entry name" value="CRISPR-assoc_prot_Cas5_N"/>
</dbReference>
<keyword evidence="1 2" id="KW-0051">Antiviral defense</keyword>
<organism evidence="3 4">
    <name type="scientific">Ruegeria sediminis</name>
    <dbReference type="NCBI Taxonomy" id="2583820"/>
    <lineage>
        <taxon>Bacteria</taxon>
        <taxon>Pseudomonadati</taxon>
        <taxon>Pseudomonadota</taxon>
        <taxon>Alphaproteobacteria</taxon>
        <taxon>Rhodobacterales</taxon>
        <taxon>Roseobacteraceae</taxon>
        <taxon>Ruegeria</taxon>
    </lineage>
</organism>
<dbReference type="EMBL" id="VCPD01000003">
    <property type="protein sequence ID" value="TMV07543.1"/>
    <property type="molecule type" value="Genomic_DNA"/>
</dbReference>
<dbReference type="CDD" id="cd09752">
    <property type="entry name" value="Cas5_I-C"/>
    <property type="match status" value="1"/>
</dbReference>
<accession>A0ABY2WXF3</accession>
<sequence>MSFGIKLHVWGDYACFTRPEMKVERVSYDAMTPSAARGILEAIHWKPAIRWVVDRIHVLKPVKFENIRRNEVGAKISARNAMTAMAAGDLTGLHMCVDENRQQRATMALRDVAYGIEAHFEMTDNAGNETAAKHIDIFRRRAEKGQCFHRPCLGVREFIADFEWVENFPSSQLSGTQDLGWMLYDIDFANGRTPKFFRAEMRDGVIDVAAARAEGMVR</sequence>
<evidence type="ECO:0000313" key="4">
    <source>
        <dbReference type="Proteomes" id="UP001193035"/>
    </source>
</evidence>
<dbReference type="Pfam" id="PF09704">
    <property type="entry name" value="Cas_Cas5d"/>
    <property type="match status" value="1"/>
</dbReference>